<dbReference type="Gene3D" id="3.90.1570.10">
    <property type="entry name" value="tt1808, chain A"/>
    <property type="match status" value="1"/>
</dbReference>
<organism evidence="1 2">
    <name type="scientific">Nibrella saemangeumensis</name>
    <dbReference type="NCBI Taxonomy" id="1084526"/>
    <lineage>
        <taxon>Bacteria</taxon>
        <taxon>Pseudomonadati</taxon>
        <taxon>Bacteroidota</taxon>
        <taxon>Cytophagia</taxon>
        <taxon>Cytophagales</taxon>
        <taxon>Spirosomataceae</taxon>
        <taxon>Nibrella</taxon>
    </lineage>
</organism>
<proteinExistence type="predicted"/>
<comment type="caution">
    <text evidence="1">The sequence shown here is derived from an EMBL/GenBank/DDBJ whole genome shotgun (WGS) entry which is preliminary data.</text>
</comment>
<sequence length="207" mass="23844">MQAVTEPKRRRSPKQTQTIPPALVYEQWNGKPIYYRGYRDVLAGKKTIEEIMSCSDLQGVLVALLTGHLFGILNRKKYLLASNEIGLHVALNDNLGSDLVIFDKEKVGKLKGKYFDVPPRVVIEVDIKADVADFQNKETEYILQKSQKMLDFGVEKVIWILTTPQKAYVIDRNDPRWYIVDWTENIPVLDDCLLNIQQLLTDEDITY</sequence>
<name>A0ABP8MSX2_9BACT</name>
<keyword evidence="2" id="KW-1185">Reference proteome</keyword>
<dbReference type="InterPro" id="IPR012296">
    <property type="entry name" value="Nuclease_put_TT1808"/>
</dbReference>
<evidence type="ECO:0000313" key="2">
    <source>
        <dbReference type="Proteomes" id="UP001501175"/>
    </source>
</evidence>
<evidence type="ECO:0008006" key="3">
    <source>
        <dbReference type="Google" id="ProtNLM"/>
    </source>
</evidence>
<evidence type="ECO:0000313" key="1">
    <source>
        <dbReference type="EMBL" id="GAA4455550.1"/>
    </source>
</evidence>
<dbReference type="RefSeq" id="WP_345243685.1">
    <property type="nucleotide sequence ID" value="NZ_BAABHD010000027.1"/>
</dbReference>
<dbReference type="Proteomes" id="UP001501175">
    <property type="component" value="Unassembled WGS sequence"/>
</dbReference>
<accession>A0ABP8MSX2</accession>
<dbReference type="EMBL" id="BAABHD010000027">
    <property type="protein sequence ID" value="GAA4455550.1"/>
    <property type="molecule type" value="Genomic_DNA"/>
</dbReference>
<gene>
    <name evidence="1" type="ORF">GCM10023189_23460</name>
</gene>
<protein>
    <recommendedName>
        <fullName evidence="3">Uma2 family endonuclease</fullName>
    </recommendedName>
</protein>
<reference evidence="2" key="1">
    <citation type="journal article" date="2019" name="Int. J. Syst. Evol. Microbiol.">
        <title>The Global Catalogue of Microorganisms (GCM) 10K type strain sequencing project: providing services to taxonomists for standard genome sequencing and annotation.</title>
        <authorList>
            <consortium name="The Broad Institute Genomics Platform"/>
            <consortium name="The Broad Institute Genome Sequencing Center for Infectious Disease"/>
            <person name="Wu L."/>
            <person name="Ma J."/>
        </authorList>
    </citation>
    <scope>NUCLEOTIDE SEQUENCE [LARGE SCALE GENOMIC DNA]</scope>
    <source>
        <strain evidence="2">JCM 17927</strain>
    </source>
</reference>